<evidence type="ECO:0000313" key="3">
    <source>
        <dbReference type="Proteomes" id="UP000033710"/>
    </source>
</evidence>
<name>A0A0F2LVY4_SPOSC</name>
<dbReference type="VEuPathDB" id="FungiDB:SPSK_05665"/>
<dbReference type="GeneID" id="27667683"/>
<accession>A0A0F2LVY4</accession>
<feature type="compositionally biased region" description="Basic and acidic residues" evidence="1">
    <location>
        <begin position="99"/>
        <end position="111"/>
    </location>
</feature>
<organism evidence="2 3">
    <name type="scientific">Sporothrix schenckii 1099-18</name>
    <dbReference type="NCBI Taxonomy" id="1397361"/>
    <lineage>
        <taxon>Eukaryota</taxon>
        <taxon>Fungi</taxon>
        <taxon>Dikarya</taxon>
        <taxon>Ascomycota</taxon>
        <taxon>Pezizomycotina</taxon>
        <taxon>Sordariomycetes</taxon>
        <taxon>Sordariomycetidae</taxon>
        <taxon>Ophiostomatales</taxon>
        <taxon>Ophiostomataceae</taxon>
        <taxon>Sporothrix</taxon>
    </lineage>
</organism>
<feature type="region of interest" description="Disordered" evidence="1">
    <location>
        <begin position="77"/>
        <end position="111"/>
    </location>
</feature>
<protein>
    <submittedName>
        <fullName evidence="2">Uncharacterized protein</fullName>
    </submittedName>
</protein>
<reference evidence="2 3" key="1">
    <citation type="journal article" date="2014" name="BMC Genomics">
        <title>Comparative genomics of the major fungal agents of human and animal Sporotrichosis: Sporothrix schenckii and Sporothrix brasiliensis.</title>
        <authorList>
            <person name="Teixeira M.M."/>
            <person name="de Almeida L.G."/>
            <person name="Kubitschek-Barreira P."/>
            <person name="Alves F.L."/>
            <person name="Kioshima E.S."/>
            <person name="Abadio A.K."/>
            <person name="Fernandes L."/>
            <person name="Derengowski L.S."/>
            <person name="Ferreira K.S."/>
            <person name="Souza R.C."/>
            <person name="Ruiz J.C."/>
            <person name="de Andrade N.C."/>
            <person name="Paes H.C."/>
            <person name="Nicola A.M."/>
            <person name="Albuquerque P."/>
            <person name="Gerber A.L."/>
            <person name="Martins V.P."/>
            <person name="Peconick L.D."/>
            <person name="Neto A.V."/>
            <person name="Chaucanez C.B."/>
            <person name="Silva P.A."/>
            <person name="Cunha O.L."/>
            <person name="de Oliveira F.F."/>
            <person name="dos Santos T.C."/>
            <person name="Barros A.L."/>
            <person name="Soares M.A."/>
            <person name="de Oliveira L.M."/>
            <person name="Marini M.M."/>
            <person name="Villalobos-Duno H."/>
            <person name="Cunha M.M."/>
            <person name="de Hoog S."/>
            <person name="da Silveira J.F."/>
            <person name="Henrissat B."/>
            <person name="Nino-Vega G.A."/>
            <person name="Cisalpino P.S."/>
            <person name="Mora-Montes H.M."/>
            <person name="Almeida S.R."/>
            <person name="Stajich J.E."/>
            <person name="Lopes-Bezerra L.M."/>
            <person name="Vasconcelos A.T."/>
            <person name="Felipe M.S."/>
        </authorList>
    </citation>
    <scope>NUCLEOTIDE SEQUENCE [LARGE SCALE GENOMIC DNA]</scope>
    <source>
        <strain evidence="2 3">1099-18</strain>
    </source>
</reference>
<comment type="caution">
    <text evidence="2">The sequence shown here is derived from an EMBL/GenBank/DDBJ whole genome shotgun (WGS) entry which is preliminary data.</text>
</comment>
<feature type="region of interest" description="Disordered" evidence="1">
    <location>
        <begin position="1"/>
        <end position="25"/>
    </location>
</feature>
<reference evidence="2 3" key="2">
    <citation type="journal article" date="2015" name="Eukaryot. Cell">
        <title>Asexual propagation of a virulent clone complex in a human and feline outbreak of sporotrichosis.</title>
        <authorList>
            <person name="Teixeira Mde M."/>
            <person name="Rodrigues A.M."/>
            <person name="Tsui C.K."/>
            <person name="de Almeida L.G."/>
            <person name="Van Diepeningen A.D."/>
            <person name="van den Ende B.G."/>
            <person name="Fernandes G.F."/>
            <person name="Kano R."/>
            <person name="Hamelin R.C."/>
            <person name="Lopes-Bezerra L.M."/>
            <person name="Vasconcelos A.T."/>
            <person name="de Hoog S."/>
            <person name="de Camargo Z.P."/>
            <person name="Felipe M.S."/>
        </authorList>
    </citation>
    <scope>NUCLEOTIDE SEQUENCE [LARGE SCALE GENOMIC DNA]</scope>
    <source>
        <strain evidence="2 3">1099-18</strain>
    </source>
</reference>
<evidence type="ECO:0000313" key="2">
    <source>
        <dbReference type="EMBL" id="KJR80989.1"/>
    </source>
</evidence>
<proteinExistence type="predicted"/>
<dbReference type="RefSeq" id="XP_016583665.1">
    <property type="nucleotide sequence ID" value="XM_016732406.1"/>
</dbReference>
<dbReference type="Proteomes" id="UP000033710">
    <property type="component" value="Unassembled WGS sequence"/>
</dbReference>
<dbReference type="KEGG" id="ssck:SPSK_05665"/>
<evidence type="ECO:0000256" key="1">
    <source>
        <dbReference type="SAM" id="MobiDB-lite"/>
    </source>
</evidence>
<feature type="compositionally biased region" description="Basic and acidic residues" evidence="1">
    <location>
        <begin position="7"/>
        <end position="25"/>
    </location>
</feature>
<sequence length="111" mass="12603">MCVGAREGMDEVDGRDTTDRSKEEKSVVEIDFGFERDSRNWKEGSCVLPTVALSLRLENPRKVPVLAVGEKWEGATCRQQIPQRPRQAWGNAGNSRMKTKPEARRDKKENT</sequence>
<gene>
    <name evidence="2" type="ORF">SPSK_05665</name>
</gene>
<dbReference type="AlphaFoldDB" id="A0A0F2LVY4"/>
<dbReference type="EMBL" id="AXCR01000012">
    <property type="protein sequence ID" value="KJR80989.1"/>
    <property type="molecule type" value="Genomic_DNA"/>
</dbReference>